<comment type="caution">
    <text evidence="7">The sequence shown here is derived from an EMBL/GenBank/DDBJ whole genome shotgun (WGS) entry which is preliminary data.</text>
</comment>
<evidence type="ECO:0000256" key="5">
    <source>
        <dbReference type="SAM" id="Phobius"/>
    </source>
</evidence>
<dbReference type="Proteomes" id="UP000070620">
    <property type="component" value="Unassembled WGS sequence"/>
</dbReference>
<dbReference type="GO" id="GO:0022857">
    <property type="term" value="F:transmembrane transporter activity"/>
    <property type="evidence" value="ECO:0007669"/>
    <property type="project" value="InterPro"/>
</dbReference>
<accession>A0A136PM77</accession>
<keyword evidence="8" id="KW-1185">Reference proteome</keyword>
<feature type="transmembrane region" description="Helical" evidence="5">
    <location>
        <begin position="79"/>
        <end position="102"/>
    </location>
</feature>
<feature type="transmembrane region" description="Helical" evidence="5">
    <location>
        <begin position="379"/>
        <end position="398"/>
    </location>
</feature>
<proteinExistence type="predicted"/>
<comment type="subcellular location">
    <subcellularLocation>
        <location evidence="1">Cell membrane</location>
        <topology evidence="1">Multi-pass membrane protein</topology>
    </subcellularLocation>
</comment>
<evidence type="ECO:0000256" key="3">
    <source>
        <dbReference type="ARBA" id="ARBA00022989"/>
    </source>
</evidence>
<dbReference type="InterPro" id="IPR011701">
    <property type="entry name" value="MFS"/>
</dbReference>
<keyword evidence="4 5" id="KW-0472">Membrane</keyword>
<evidence type="ECO:0000256" key="4">
    <source>
        <dbReference type="ARBA" id="ARBA00023136"/>
    </source>
</evidence>
<evidence type="ECO:0000313" key="7">
    <source>
        <dbReference type="EMBL" id="KXK59549.1"/>
    </source>
</evidence>
<dbReference type="Gene3D" id="1.20.1250.20">
    <property type="entry name" value="MFS general substrate transporter like domains"/>
    <property type="match status" value="2"/>
</dbReference>
<feature type="transmembrane region" description="Helical" evidence="5">
    <location>
        <begin position="316"/>
        <end position="337"/>
    </location>
</feature>
<dbReference type="SUPFAM" id="SSF103473">
    <property type="entry name" value="MFS general substrate transporter"/>
    <property type="match status" value="1"/>
</dbReference>
<feature type="transmembrane region" description="Helical" evidence="5">
    <location>
        <begin position="292"/>
        <end position="310"/>
    </location>
</feature>
<reference evidence="7 8" key="1">
    <citation type="submission" date="2016-01" db="EMBL/GenBank/DDBJ databases">
        <title>Whole genome sequence and analysis of Micromonospora rosaria DSM 803, which can produce antibacterial substance rosamicin.</title>
        <authorList>
            <person name="Yang H."/>
            <person name="He X."/>
            <person name="Zhu D."/>
        </authorList>
    </citation>
    <scope>NUCLEOTIDE SEQUENCE [LARGE SCALE GENOMIC DNA]</scope>
    <source>
        <strain evidence="7 8">DSM 803</strain>
    </source>
</reference>
<name>A0A136PM77_9ACTN</name>
<dbReference type="GO" id="GO:0005886">
    <property type="term" value="C:plasma membrane"/>
    <property type="evidence" value="ECO:0007669"/>
    <property type="project" value="UniProtKB-SubCell"/>
</dbReference>
<feature type="transmembrane region" description="Helical" evidence="5">
    <location>
        <begin position="21"/>
        <end position="43"/>
    </location>
</feature>
<evidence type="ECO:0000259" key="6">
    <source>
        <dbReference type="PROSITE" id="PS50850"/>
    </source>
</evidence>
<evidence type="ECO:0000256" key="2">
    <source>
        <dbReference type="ARBA" id="ARBA00022692"/>
    </source>
</evidence>
<keyword evidence="2 5" id="KW-0812">Transmembrane</keyword>
<sequence>MTTTATSGYWTVLRTPRVPSLLAAGALGRLPGGILPFALVVAFARQDGFAVAGAAAAVFMLATALTGPRRGRLVDRRGTAALATLAVVQAGCAVATVALIWAQWTIPALVAVAACSATAPPVSAALRARWSSAVTSKDQLRQVHSVDSIVEEMTFIVAPLVATAAMTLASPAVTVMAGALIYFAAVAILVAIPTAPSHPVPATNQPPPEPDTPERTDRRSLIRLAVGQGIIVPIAGLGIFAGGISVILPAIAAATGDITSAGYLFAVFSVGGAVGGLIHGKIHTELPLRTRYFLIAAYLAAATIAVALTATTPAAYGTVALAGAAVTPLFVVAYLLVDEHLSTKRQVEANAWIGSGYNLGSGLGSAACGLALAHTSAGLVVAGLFLITAAGASFTWRLPQRTATPEKTTAPAASA</sequence>
<organism evidence="7 8">
    <name type="scientific">Micromonospora rosaria</name>
    <dbReference type="NCBI Taxonomy" id="47874"/>
    <lineage>
        <taxon>Bacteria</taxon>
        <taxon>Bacillati</taxon>
        <taxon>Actinomycetota</taxon>
        <taxon>Actinomycetes</taxon>
        <taxon>Micromonosporales</taxon>
        <taxon>Micromonosporaceae</taxon>
        <taxon>Micromonospora</taxon>
    </lineage>
</organism>
<dbReference type="EMBL" id="LRQV01000108">
    <property type="protein sequence ID" value="KXK59549.1"/>
    <property type="molecule type" value="Genomic_DNA"/>
</dbReference>
<dbReference type="PANTHER" id="PTHR23542:SF1">
    <property type="entry name" value="MAJOR FACILITATOR SUPERFAMILY (MFS) PROFILE DOMAIN-CONTAINING PROTEIN"/>
    <property type="match status" value="1"/>
</dbReference>
<gene>
    <name evidence="7" type="ORF">AWW66_23710</name>
</gene>
<feature type="transmembrane region" description="Helical" evidence="5">
    <location>
        <begin position="349"/>
        <end position="373"/>
    </location>
</feature>
<protein>
    <recommendedName>
        <fullName evidence="6">Major facilitator superfamily (MFS) profile domain-containing protein</fullName>
    </recommendedName>
</protein>
<evidence type="ECO:0000256" key="1">
    <source>
        <dbReference type="ARBA" id="ARBA00004651"/>
    </source>
</evidence>
<feature type="transmembrane region" description="Helical" evidence="5">
    <location>
        <begin position="175"/>
        <end position="195"/>
    </location>
</feature>
<evidence type="ECO:0000313" key="8">
    <source>
        <dbReference type="Proteomes" id="UP000070620"/>
    </source>
</evidence>
<keyword evidence="3 5" id="KW-1133">Transmembrane helix</keyword>
<feature type="transmembrane region" description="Helical" evidence="5">
    <location>
        <begin position="224"/>
        <end position="248"/>
    </location>
</feature>
<dbReference type="PANTHER" id="PTHR23542">
    <property type="match status" value="1"/>
</dbReference>
<dbReference type="InterPro" id="IPR036259">
    <property type="entry name" value="MFS_trans_sf"/>
</dbReference>
<feature type="transmembrane region" description="Helical" evidence="5">
    <location>
        <begin position="260"/>
        <end position="280"/>
    </location>
</feature>
<dbReference type="PROSITE" id="PS50850">
    <property type="entry name" value="MFS"/>
    <property type="match status" value="1"/>
</dbReference>
<feature type="domain" description="Major facilitator superfamily (MFS) profile" evidence="6">
    <location>
        <begin position="222"/>
        <end position="415"/>
    </location>
</feature>
<dbReference type="Pfam" id="PF07690">
    <property type="entry name" value="MFS_1"/>
    <property type="match status" value="1"/>
</dbReference>
<dbReference type="InterPro" id="IPR020846">
    <property type="entry name" value="MFS_dom"/>
</dbReference>
<dbReference type="AlphaFoldDB" id="A0A136PM77"/>
<feature type="transmembrane region" description="Helical" evidence="5">
    <location>
        <begin position="49"/>
        <end position="67"/>
    </location>
</feature>